<dbReference type="Proteomes" id="UP000190696">
    <property type="component" value="Unassembled WGS sequence"/>
</dbReference>
<dbReference type="Gene3D" id="3.20.20.140">
    <property type="entry name" value="Metal-dependent hydrolases"/>
    <property type="match status" value="1"/>
</dbReference>
<dbReference type="InterPro" id="IPR003141">
    <property type="entry name" value="Pol/His_phosphatase_N"/>
</dbReference>
<dbReference type="SMART" id="SM00481">
    <property type="entry name" value="POLIIIAc"/>
    <property type="match status" value="1"/>
</dbReference>
<dbReference type="EMBL" id="MUAI01000037">
    <property type="protein sequence ID" value="OOR03667.1"/>
    <property type="molecule type" value="Genomic_DNA"/>
</dbReference>
<dbReference type="InterPro" id="IPR004013">
    <property type="entry name" value="PHP_dom"/>
</dbReference>
<dbReference type="PANTHER" id="PTHR42924:SF3">
    <property type="entry name" value="POLYMERASE_HISTIDINOL PHOSPHATASE N-TERMINAL DOMAIN-CONTAINING PROTEIN"/>
    <property type="match status" value="1"/>
</dbReference>
<dbReference type="GO" id="GO:0035312">
    <property type="term" value="F:5'-3' DNA exonuclease activity"/>
    <property type="evidence" value="ECO:0007669"/>
    <property type="project" value="TreeGrafter"/>
</dbReference>
<comment type="caution">
    <text evidence="2">The sequence shown here is derived from an EMBL/GenBank/DDBJ whole genome shotgun (WGS) entry which is preliminary data.</text>
</comment>
<reference evidence="2 3" key="1">
    <citation type="submission" date="2017-01" db="EMBL/GenBank/DDBJ databases">
        <title>Bacillus cereus isolates.</title>
        <authorList>
            <person name="Beno S.M."/>
        </authorList>
    </citation>
    <scope>NUCLEOTIDE SEQUENCE [LARGE SCALE GENOMIC DNA]</scope>
    <source>
        <strain evidence="2 3">FSL W7-1108</strain>
    </source>
</reference>
<sequence>MCFEEIKFWERYNQVTIKQIENLLKEDKQTYLVDLHIHSDCSADGLQTVQEVIDRAVEKNFSIISITDHDSVAAYREVREIIKAYRLAGKSLPIIVTGIEFTVRYDEYGDMCHILKYGINPYNQILGSAIQRNKDAFWTRAHQQFERMKTNVALCYFASQYNINFSINEYKKYLENCKVSIPEYPSLIAYIYQKLAPYNIKLIEIVKQLEHDIEIDNCIERKKKRIYAVERFKKKYQGQLSNTEFPSRLLSPLLAPRGIDDDDYPNYPSSGSLSVRNYGQININELPNEGITVFAHPNGDKLQLMNNCLNIGGHLAALELNAANRHAHVKDIKDKSVELELFLTKGSDNHGLHYKAYEDMSFYEISKKELTFFLNELKKIYKS</sequence>
<dbReference type="PANTHER" id="PTHR42924">
    <property type="entry name" value="EXONUCLEASE"/>
    <property type="match status" value="1"/>
</dbReference>
<evidence type="ECO:0000259" key="1">
    <source>
        <dbReference type="SMART" id="SM00481"/>
    </source>
</evidence>
<dbReference type="InterPro" id="IPR052018">
    <property type="entry name" value="PHP_domain"/>
</dbReference>
<dbReference type="Pfam" id="PF02811">
    <property type="entry name" value="PHP"/>
    <property type="match status" value="1"/>
</dbReference>
<protein>
    <recommendedName>
        <fullName evidence="1">Polymerase/histidinol phosphatase N-terminal domain-containing protein</fullName>
    </recommendedName>
</protein>
<accession>A0A1S9T121</accession>
<feature type="domain" description="Polymerase/histidinol phosphatase N-terminal" evidence="1">
    <location>
        <begin position="33"/>
        <end position="105"/>
    </location>
</feature>
<evidence type="ECO:0000313" key="3">
    <source>
        <dbReference type="Proteomes" id="UP000190696"/>
    </source>
</evidence>
<gene>
    <name evidence="2" type="ORF">BW900_25885</name>
</gene>
<dbReference type="RefSeq" id="WP_078177050.1">
    <property type="nucleotide sequence ID" value="NZ_JBCMNA010000014.1"/>
</dbReference>
<proteinExistence type="predicted"/>
<evidence type="ECO:0000313" key="2">
    <source>
        <dbReference type="EMBL" id="OOR03667.1"/>
    </source>
</evidence>
<dbReference type="SUPFAM" id="SSF89550">
    <property type="entry name" value="PHP domain-like"/>
    <property type="match status" value="1"/>
</dbReference>
<name>A0A1S9T121_BACMY</name>
<dbReference type="GO" id="GO:0004534">
    <property type="term" value="F:5'-3' RNA exonuclease activity"/>
    <property type="evidence" value="ECO:0007669"/>
    <property type="project" value="TreeGrafter"/>
</dbReference>
<organism evidence="2 3">
    <name type="scientific">Bacillus mycoides</name>
    <dbReference type="NCBI Taxonomy" id="1405"/>
    <lineage>
        <taxon>Bacteria</taxon>
        <taxon>Bacillati</taxon>
        <taxon>Bacillota</taxon>
        <taxon>Bacilli</taxon>
        <taxon>Bacillales</taxon>
        <taxon>Bacillaceae</taxon>
        <taxon>Bacillus</taxon>
        <taxon>Bacillus cereus group</taxon>
    </lineage>
</organism>
<dbReference type="AlphaFoldDB" id="A0A1S9T121"/>
<dbReference type="InterPro" id="IPR016195">
    <property type="entry name" value="Pol/histidinol_Pase-like"/>
</dbReference>